<dbReference type="EMBL" id="JACEFO010002708">
    <property type="protein sequence ID" value="KAF8650862.1"/>
    <property type="molecule type" value="Genomic_DNA"/>
</dbReference>
<dbReference type="AlphaFoldDB" id="A0A835DV34"/>
<dbReference type="OrthoDB" id="682412at2759"/>
<evidence type="ECO:0000313" key="2">
    <source>
        <dbReference type="Proteomes" id="UP000636709"/>
    </source>
</evidence>
<gene>
    <name evidence="1" type="ORF">HU200_063770</name>
</gene>
<reference evidence="1" key="1">
    <citation type="submission" date="2020-07" db="EMBL/GenBank/DDBJ databases">
        <title>Genome sequence and genetic diversity analysis of an under-domesticated orphan crop, white fonio (Digitaria exilis).</title>
        <authorList>
            <person name="Bennetzen J.L."/>
            <person name="Chen S."/>
            <person name="Ma X."/>
            <person name="Wang X."/>
            <person name="Yssel A.E.J."/>
            <person name="Chaluvadi S.R."/>
            <person name="Johnson M."/>
            <person name="Gangashetty P."/>
            <person name="Hamidou F."/>
            <person name="Sanogo M.D."/>
            <person name="Zwaenepoel A."/>
            <person name="Wallace J."/>
            <person name="Van De Peer Y."/>
            <person name="Van Deynze A."/>
        </authorList>
    </citation>
    <scope>NUCLEOTIDE SEQUENCE</scope>
    <source>
        <tissue evidence="1">Leaves</tissue>
    </source>
</reference>
<comment type="caution">
    <text evidence="1">The sequence shown here is derived from an EMBL/GenBank/DDBJ whole genome shotgun (WGS) entry which is preliminary data.</text>
</comment>
<dbReference type="Proteomes" id="UP000636709">
    <property type="component" value="Unassembled WGS sequence"/>
</dbReference>
<accession>A0A835DV34</accession>
<name>A0A835DV34_9POAL</name>
<proteinExistence type="predicted"/>
<evidence type="ECO:0000313" key="1">
    <source>
        <dbReference type="EMBL" id="KAF8650862.1"/>
    </source>
</evidence>
<protein>
    <submittedName>
        <fullName evidence="1">Uncharacterized protein</fullName>
    </submittedName>
</protein>
<sequence length="48" mass="5828">MPVIWEIWKERNVRVFDREECYTQALLAKIMSGHERDNRLAESRCEAF</sequence>
<keyword evidence="2" id="KW-1185">Reference proteome</keyword>
<organism evidence="1 2">
    <name type="scientific">Digitaria exilis</name>
    <dbReference type="NCBI Taxonomy" id="1010633"/>
    <lineage>
        <taxon>Eukaryota</taxon>
        <taxon>Viridiplantae</taxon>
        <taxon>Streptophyta</taxon>
        <taxon>Embryophyta</taxon>
        <taxon>Tracheophyta</taxon>
        <taxon>Spermatophyta</taxon>
        <taxon>Magnoliopsida</taxon>
        <taxon>Liliopsida</taxon>
        <taxon>Poales</taxon>
        <taxon>Poaceae</taxon>
        <taxon>PACMAD clade</taxon>
        <taxon>Panicoideae</taxon>
        <taxon>Panicodae</taxon>
        <taxon>Paniceae</taxon>
        <taxon>Anthephorinae</taxon>
        <taxon>Digitaria</taxon>
    </lineage>
</organism>